<dbReference type="InterPro" id="IPR002885">
    <property type="entry name" value="PPR_rpt"/>
</dbReference>
<reference evidence="3 4" key="1">
    <citation type="journal article" date="2021" name="BMC Genomics">
        <title>Datura genome reveals duplications of psychoactive alkaloid biosynthetic genes and high mutation rate following tissue culture.</title>
        <authorList>
            <person name="Rajewski A."/>
            <person name="Carter-House D."/>
            <person name="Stajich J."/>
            <person name="Litt A."/>
        </authorList>
    </citation>
    <scope>NUCLEOTIDE SEQUENCE [LARGE SCALE GENOMIC DNA]</scope>
    <source>
        <strain evidence="3">AR-01</strain>
    </source>
</reference>
<evidence type="ECO:0000256" key="2">
    <source>
        <dbReference type="PROSITE-ProRule" id="PRU00708"/>
    </source>
</evidence>
<dbReference type="PANTHER" id="PTHR47926">
    <property type="entry name" value="PENTATRICOPEPTIDE REPEAT-CONTAINING PROTEIN"/>
    <property type="match status" value="1"/>
</dbReference>
<evidence type="ECO:0000256" key="1">
    <source>
        <dbReference type="ARBA" id="ARBA00022737"/>
    </source>
</evidence>
<evidence type="ECO:0008006" key="5">
    <source>
        <dbReference type="Google" id="ProtNLM"/>
    </source>
</evidence>
<dbReference type="PROSITE" id="PS51375">
    <property type="entry name" value="PPR"/>
    <property type="match status" value="1"/>
</dbReference>
<dbReference type="Gene3D" id="1.25.40.10">
    <property type="entry name" value="Tetratricopeptide repeat domain"/>
    <property type="match status" value="1"/>
</dbReference>
<gene>
    <name evidence="3" type="ORF">HAX54_031598</name>
</gene>
<sequence>MVKKWLEVDRFSFPPLLKAASRALALREGVEIHGLVCKLGFDSDPFVQTALLGVYAACGQIPRSRLVFDKMSQRDIVTWDIMIDGYCQNSLFDDVLVLLKEMRSSNGQGIGVSVHSVCLWSN</sequence>
<accession>A0ABS8RLU3</accession>
<organism evidence="3 4">
    <name type="scientific">Datura stramonium</name>
    <name type="common">Jimsonweed</name>
    <name type="synonym">Common thornapple</name>
    <dbReference type="NCBI Taxonomy" id="4076"/>
    <lineage>
        <taxon>Eukaryota</taxon>
        <taxon>Viridiplantae</taxon>
        <taxon>Streptophyta</taxon>
        <taxon>Embryophyta</taxon>
        <taxon>Tracheophyta</taxon>
        <taxon>Spermatophyta</taxon>
        <taxon>Magnoliopsida</taxon>
        <taxon>eudicotyledons</taxon>
        <taxon>Gunneridae</taxon>
        <taxon>Pentapetalae</taxon>
        <taxon>asterids</taxon>
        <taxon>lamiids</taxon>
        <taxon>Solanales</taxon>
        <taxon>Solanaceae</taxon>
        <taxon>Solanoideae</taxon>
        <taxon>Datureae</taxon>
        <taxon>Datura</taxon>
    </lineage>
</organism>
<dbReference type="EMBL" id="JACEIK010000040">
    <property type="protein sequence ID" value="MCD7447569.1"/>
    <property type="molecule type" value="Genomic_DNA"/>
</dbReference>
<comment type="caution">
    <text evidence="3">The sequence shown here is derived from an EMBL/GenBank/DDBJ whole genome shotgun (WGS) entry which is preliminary data.</text>
</comment>
<dbReference type="InterPro" id="IPR011990">
    <property type="entry name" value="TPR-like_helical_dom_sf"/>
</dbReference>
<evidence type="ECO:0000313" key="3">
    <source>
        <dbReference type="EMBL" id="MCD7447569.1"/>
    </source>
</evidence>
<evidence type="ECO:0000313" key="4">
    <source>
        <dbReference type="Proteomes" id="UP000823775"/>
    </source>
</evidence>
<dbReference type="NCBIfam" id="TIGR00756">
    <property type="entry name" value="PPR"/>
    <property type="match status" value="1"/>
</dbReference>
<dbReference type="Proteomes" id="UP000823775">
    <property type="component" value="Unassembled WGS sequence"/>
</dbReference>
<keyword evidence="4" id="KW-1185">Reference proteome</keyword>
<proteinExistence type="predicted"/>
<keyword evidence="1" id="KW-0677">Repeat</keyword>
<dbReference type="InterPro" id="IPR046960">
    <property type="entry name" value="PPR_At4g14850-like_plant"/>
</dbReference>
<feature type="repeat" description="PPR" evidence="2">
    <location>
        <begin position="75"/>
        <end position="109"/>
    </location>
</feature>
<dbReference type="Pfam" id="PF01535">
    <property type="entry name" value="PPR"/>
    <property type="match status" value="2"/>
</dbReference>
<protein>
    <recommendedName>
        <fullName evidence="5">Pentatricopeptide repeat-containing protein</fullName>
    </recommendedName>
</protein>
<name>A0ABS8RLU3_DATST</name>